<feature type="region of interest" description="Disordered" evidence="6">
    <location>
        <begin position="35"/>
        <end position="114"/>
    </location>
</feature>
<evidence type="ECO:0000256" key="3">
    <source>
        <dbReference type="ARBA" id="ARBA00022737"/>
    </source>
</evidence>
<dbReference type="Gene3D" id="1.10.1410.40">
    <property type="match status" value="1"/>
</dbReference>
<dbReference type="SUPFAM" id="SSF54768">
    <property type="entry name" value="dsRNA-binding domain-like"/>
    <property type="match status" value="2"/>
</dbReference>
<dbReference type="Pfam" id="PF00035">
    <property type="entry name" value="dsrm"/>
    <property type="match status" value="1"/>
</dbReference>
<accession>A0AAV7KLK9</accession>
<feature type="compositionally biased region" description="Basic and acidic residues" evidence="6">
    <location>
        <begin position="98"/>
        <end position="108"/>
    </location>
</feature>
<dbReference type="Pfam" id="PF20965">
    <property type="entry name" value="DZF_C"/>
    <property type="match status" value="1"/>
</dbReference>
<evidence type="ECO:0000313" key="9">
    <source>
        <dbReference type="EMBL" id="KAJ1079936.1"/>
    </source>
</evidence>
<reference evidence="9" key="1">
    <citation type="journal article" date="2022" name="bioRxiv">
        <title>Sequencing and chromosome-scale assembly of the giantPleurodeles waltlgenome.</title>
        <authorList>
            <person name="Brown T."/>
            <person name="Elewa A."/>
            <person name="Iarovenko S."/>
            <person name="Subramanian E."/>
            <person name="Araus A.J."/>
            <person name="Petzold A."/>
            <person name="Susuki M."/>
            <person name="Suzuki K.-i.T."/>
            <person name="Hayashi T."/>
            <person name="Toyoda A."/>
            <person name="Oliveira C."/>
            <person name="Osipova E."/>
            <person name="Leigh N.D."/>
            <person name="Simon A."/>
            <person name="Yun M.H."/>
        </authorList>
    </citation>
    <scope>NUCLEOTIDE SEQUENCE</scope>
    <source>
        <strain evidence="9">20211129_DDA</strain>
        <tissue evidence="9">Liver</tissue>
    </source>
</reference>
<dbReference type="InterPro" id="IPR014720">
    <property type="entry name" value="dsRBD_dom"/>
</dbReference>
<evidence type="ECO:0000256" key="1">
    <source>
        <dbReference type="ARBA" id="ARBA00004496"/>
    </source>
</evidence>
<dbReference type="InterPro" id="IPR043519">
    <property type="entry name" value="NT_sf"/>
</dbReference>
<dbReference type="InterPro" id="IPR049402">
    <property type="entry name" value="DZF_dom_C"/>
</dbReference>
<dbReference type="Gene3D" id="3.30.460.10">
    <property type="entry name" value="Beta Polymerase, domain 2"/>
    <property type="match status" value="1"/>
</dbReference>
<dbReference type="GO" id="GO:0071011">
    <property type="term" value="C:precatalytic spliceosome"/>
    <property type="evidence" value="ECO:0007669"/>
    <property type="project" value="TreeGrafter"/>
</dbReference>
<organism evidence="9 10">
    <name type="scientific">Pleurodeles waltl</name>
    <name type="common">Iberian ribbed newt</name>
    <dbReference type="NCBI Taxonomy" id="8319"/>
    <lineage>
        <taxon>Eukaryota</taxon>
        <taxon>Metazoa</taxon>
        <taxon>Chordata</taxon>
        <taxon>Craniata</taxon>
        <taxon>Vertebrata</taxon>
        <taxon>Euteleostomi</taxon>
        <taxon>Amphibia</taxon>
        <taxon>Batrachia</taxon>
        <taxon>Caudata</taxon>
        <taxon>Salamandroidea</taxon>
        <taxon>Salamandridae</taxon>
        <taxon>Pleurodelinae</taxon>
        <taxon>Pleurodeles</taxon>
    </lineage>
</organism>
<feature type="domain" description="DRBM" evidence="7">
    <location>
        <begin position="531"/>
        <end position="593"/>
    </location>
</feature>
<dbReference type="SMART" id="SM00572">
    <property type="entry name" value="DZF"/>
    <property type="match status" value="1"/>
</dbReference>
<feature type="domain" description="DZF" evidence="8">
    <location>
        <begin position="1"/>
        <end position="396"/>
    </location>
</feature>
<dbReference type="EMBL" id="JANPWB010000016">
    <property type="protein sequence ID" value="KAJ1079936.1"/>
    <property type="molecule type" value="Genomic_DNA"/>
</dbReference>
<keyword evidence="10" id="KW-1185">Reference proteome</keyword>
<protein>
    <submittedName>
        <fullName evidence="9">Uncharacterized protein</fullName>
    </submittedName>
</protein>
<comment type="caution">
    <text evidence="9">The sequence shown here is derived from an EMBL/GenBank/DDBJ whole genome shotgun (WGS) entry which is preliminary data.</text>
</comment>
<dbReference type="InterPro" id="IPR049401">
    <property type="entry name" value="DZF_dom_N"/>
</dbReference>
<dbReference type="SMART" id="SM00358">
    <property type="entry name" value="DSRM"/>
    <property type="match status" value="2"/>
</dbReference>
<evidence type="ECO:0000256" key="2">
    <source>
        <dbReference type="ARBA" id="ARBA00022490"/>
    </source>
</evidence>
<dbReference type="AlphaFoldDB" id="A0AAV7KLK9"/>
<feature type="compositionally biased region" description="Acidic residues" evidence="6">
    <location>
        <begin position="75"/>
        <end position="92"/>
    </location>
</feature>
<feature type="domain" description="DRBM" evidence="7">
    <location>
        <begin position="424"/>
        <end position="493"/>
    </location>
</feature>
<keyword evidence="3" id="KW-0677">Repeat</keyword>
<dbReference type="GO" id="GO:0005737">
    <property type="term" value="C:cytoplasm"/>
    <property type="evidence" value="ECO:0007669"/>
    <property type="project" value="UniProtKB-SubCell"/>
</dbReference>
<evidence type="ECO:0000256" key="4">
    <source>
        <dbReference type="ARBA" id="ARBA00023125"/>
    </source>
</evidence>
<dbReference type="PROSITE" id="PS51703">
    <property type="entry name" value="DZF"/>
    <property type="match status" value="1"/>
</dbReference>
<evidence type="ECO:0000259" key="7">
    <source>
        <dbReference type="PROSITE" id="PS50137"/>
    </source>
</evidence>
<name>A0AAV7KLK9_PLEWA</name>
<gene>
    <name evidence="9" type="ORF">NDU88_000159</name>
</gene>
<dbReference type="GO" id="GO:0003727">
    <property type="term" value="F:single-stranded RNA binding"/>
    <property type="evidence" value="ECO:0007669"/>
    <property type="project" value="TreeGrafter"/>
</dbReference>
<dbReference type="GO" id="GO:0003725">
    <property type="term" value="F:double-stranded RNA binding"/>
    <property type="evidence" value="ECO:0007669"/>
    <property type="project" value="TreeGrafter"/>
</dbReference>
<evidence type="ECO:0000256" key="6">
    <source>
        <dbReference type="SAM" id="MobiDB-lite"/>
    </source>
</evidence>
<dbReference type="PANTHER" id="PTHR45762">
    <property type="entry name" value="ZINC FINGER RNA-BINDING PROTEIN"/>
    <property type="match status" value="1"/>
</dbReference>
<dbReference type="Gene3D" id="3.30.160.20">
    <property type="match status" value="2"/>
</dbReference>
<proteinExistence type="predicted"/>
<keyword evidence="2" id="KW-0963">Cytoplasm</keyword>
<dbReference type="InterPro" id="IPR006561">
    <property type="entry name" value="DZF_dom"/>
</dbReference>
<evidence type="ECO:0000313" key="10">
    <source>
        <dbReference type="Proteomes" id="UP001066276"/>
    </source>
</evidence>
<evidence type="ECO:0000259" key="8">
    <source>
        <dbReference type="PROSITE" id="PS51703"/>
    </source>
</evidence>
<keyword evidence="4" id="KW-0238">DNA-binding</keyword>
<dbReference type="GO" id="GO:0003677">
    <property type="term" value="F:DNA binding"/>
    <property type="evidence" value="ECO:0007669"/>
    <property type="project" value="UniProtKB-KW"/>
</dbReference>
<dbReference type="PANTHER" id="PTHR45762:SF4">
    <property type="entry name" value="INTERLEUKIN ENHANCER-BINDING FACTOR 3"/>
    <property type="match status" value="1"/>
</dbReference>
<keyword evidence="5" id="KW-0694">RNA-binding</keyword>
<dbReference type="Proteomes" id="UP001066276">
    <property type="component" value="Chromosome 12"/>
</dbReference>
<dbReference type="PROSITE" id="PS50137">
    <property type="entry name" value="DS_RBD"/>
    <property type="match status" value="2"/>
</dbReference>
<dbReference type="FunFam" id="1.10.1410.40:FF:000001">
    <property type="entry name" value="interleukin enhancer-binding factor 3 isoform X1"/>
    <property type="match status" value="1"/>
</dbReference>
<sequence length="645" mass="71513">MKDSRHVMARHSAFYPTQEEMEAVRNILSHTEQALKSLSDSVEEQEKDQRALLEQRTGQDNNTEEAMEGVSSAESEVEEESYDADGEEDEVQDPSGGTEERQKNKEEVAAEEPENEFRALQGVIRVGLIGKGLLLKGDVDLEMVLMCRDAPTVALLKRVAEHLSVEFSAIEEKYNITESIPEGAVVVQRSVQPLLKLTIRLASTSAPEQNGQMINSKTMASNSLDVLDRQTCLASLRSVGRTQWFHDRALGLRSCVIVIRVLRSLCSPFLAWAPLSGWPLEILCQRVIATVRRPMGAGEAFRRVLECLASGFLLPGGAGLYDPCEDEAMDAVSHLETAQREVITRSAQHALRLVAFGQIHKVLGTAGFSFKRRRKSKRKYADISYRMQITPSTANNFGSMNCSVKKAKHDTLTGKCNRSPYKSDPFQRMTALMRLNLLRPDLRFIEVSQTGPLHAPMFTMATYVDGSMFQATGHSKYAAKKHLAIKILQAEGLVSGQDGFWICSPANHAVSPPLNNNTASLKQDEPVLTKNSKNPVMELDKMMHNLEYRTFSVGACSHRQVYAAEVEVHGQTYQGMAFTRKKAKARAALAALEGCELLNHQESLRVQPGSAVQNLTHLVSKVGFGGGSHQGHPCTWVGRLWWCFS</sequence>
<evidence type="ECO:0000256" key="5">
    <source>
        <dbReference type="PROSITE-ProRule" id="PRU00266"/>
    </source>
</evidence>
<comment type="subcellular location">
    <subcellularLocation>
        <location evidence="1">Cytoplasm</location>
    </subcellularLocation>
</comment>
<dbReference type="Pfam" id="PF07528">
    <property type="entry name" value="DZF_N"/>
    <property type="match status" value="1"/>
</dbReference>